<name>A0A2T0R287_9ACTN</name>
<dbReference type="SUPFAM" id="SSF51197">
    <property type="entry name" value="Clavaminate synthase-like"/>
    <property type="match status" value="1"/>
</dbReference>
<comment type="caution">
    <text evidence="1">The sequence shown here is derived from an EMBL/GenBank/DDBJ whole genome shotgun (WGS) entry which is preliminary data.</text>
</comment>
<dbReference type="Gene3D" id="2.60.120.620">
    <property type="entry name" value="q2cbj1_9rhob like domain"/>
    <property type="match status" value="1"/>
</dbReference>
<protein>
    <recommendedName>
        <fullName evidence="3">Phytanoyl-CoA dioxygenase PhyH</fullName>
    </recommendedName>
</protein>
<evidence type="ECO:0000313" key="2">
    <source>
        <dbReference type="Proteomes" id="UP000238083"/>
    </source>
</evidence>
<evidence type="ECO:0000313" key="1">
    <source>
        <dbReference type="EMBL" id="PRY13916.1"/>
    </source>
</evidence>
<evidence type="ECO:0008006" key="3">
    <source>
        <dbReference type="Google" id="ProtNLM"/>
    </source>
</evidence>
<dbReference type="AlphaFoldDB" id="A0A2T0R287"/>
<proteinExistence type="predicted"/>
<gene>
    <name evidence="1" type="ORF">CLV37_10734</name>
</gene>
<organism evidence="1 2">
    <name type="scientific">Kineococcus rhizosphaerae</name>
    <dbReference type="NCBI Taxonomy" id="559628"/>
    <lineage>
        <taxon>Bacteria</taxon>
        <taxon>Bacillati</taxon>
        <taxon>Actinomycetota</taxon>
        <taxon>Actinomycetes</taxon>
        <taxon>Kineosporiales</taxon>
        <taxon>Kineosporiaceae</taxon>
        <taxon>Kineococcus</taxon>
    </lineage>
</organism>
<dbReference type="Proteomes" id="UP000238083">
    <property type="component" value="Unassembled WGS sequence"/>
</dbReference>
<sequence>MRRPHHRPTDRDLSAEAHRVLSDLRRDGVARTTLTALTGGPTLLADVLSRTDDLIADQSADIVRRRRYVAGDPVARCGPGDPHRVELLGDHPPVDPEDPYARFLRHPAIAGVATAYCRRDVRIWDMNGLLTLASAPAREDDWGRSVEGAGVEVHLHLTGVDDGVGPLSYVRTSHRRRGRVRGLERTGRRIGDEDLGRVFGTGCTTTLTGAAGTVVFVDPRGLHRRARPTARDRLLLQGRYSPRGGRERAVLLPAEEVPRSALADFALA</sequence>
<dbReference type="RefSeq" id="WP_170127271.1">
    <property type="nucleotide sequence ID" value="NZ_PVZF01000007.1"/>
</dbReference>
<reference evidence="1 2" key="1">
    <citation type="submission" date="2018-03" db="EMBL/GenBank/DDBJ databases">
        <title>Genomic Encyclopedia of Archaeal and Bacterial Type Strains, Phase II (KMG-II): from individual species to whole genera.</title>
        <authorList>
            <person name="Goeker M."/>
        </authorList>
    </citation>
    <scope>NUCLEOTIDE SEQUENCE [LARGE SCALE GENOMIC DNA]</scope>
    <source>
        <strain evidence="1 2">DSM 19711</strain>
    </source>
</reference>
<accession>A0A2T0R287</accession>
<keyword evidence="2" id="KW-1185">Reference proteome</keyword>
<dbReference type="EMBL" id="PVZF01000007">
    <property type="protein sequence ID" value="PRY13916.1"/>
    <property type="molecule type" value="Genomic_DNA"/>
</dbReference>